<reference evidence="2" key="1">
    <citation type="journal article" date="2019" name="Int. J. Syst. Evol. Microbiol.">
        <title>The Global Catalogue of Microorganisms (GCM) 10K type strain sequencing project: providing services to taxonomists for standard genome sequencing and annotation.</title>
        <authorList>
            <consortium name="The Broad Institute Genomics Platform"/>
            <consortium name="The Broad Institute Genome Sequencing Center for Infectious Disease"/>
            <person name="Wu L."/>
            <person name="Ma J."/>
        </authorList>
    </citation>
    <scope>NUCLEOTIDE SEQUENCE [LARGE SCALE GENOMIC DNA]</scope>
    <source>
        <strain evidence="2">TISTR 1571</strain>
    </source>
</reference>
<proteinExistence type="predicted"/>
<name>A0ABW5QAJ1_9BACI</name>
<keyword evidence="2" id="KW-1185">Reference proteome</keyword>
<gene>
    <name evidence="1" type="ORF">ACFSW4_07470</name>
</gene>
<evidence type="ECO:0000313" key="1">
    <source>
        <dbReference type="EMBL" id="MFD2638697.1"/>
    </source>
</evidence>
<evidence type="ECO:0000313" key="2">
    <source>
        <dbReference type="Proteomes" id="UP001597452"/>
    </source>
</evidence>
<dbReference type="Proteomes" id="UP001597452">
    <property type="component" value="Unassembled WGS sequence"/>
</dbReference>
<sequence>MKKVKQTIITTLTILLSAWILYGQLNASSQPHEAVEKAAKKEGIHLNETAITHLEDNHAYTLYYTDDSYGFALTEKNMFGWKVVNFIEGLPLTEALANYGYSFSNGVMHGIVTSFVSGVQIGEQGSNIQNVPGQNLRVWYNVNVTPEDAKSIKFISKNGLEF</sequence>
<organism evidence="1 2">
    <name type="scientific">Piscibacillus salipiscarius</name>
    <dbReference type="NCBI Taxonomy" id="299480"/>
    <lineage>
        <taxon>Bacteria</taxon>
        <taxon>Bacillati</taxon>
        <taxon>Bacillota</taxon>
        <taxon>Bacilli</taxon>
        <taxon>Bacillales</taxon>
        <taxon>Bacillaceae</taxon>
        <taxon>Piscibacillus</taxon>
    </lineage>
</organism>
<dbReference type="RefSeq" id="WP_054752421.1">
    <property type="nucleotide sequence ID" value="NZ_JBHUMZ010000019.1"/>
</dbReference>
<accession>A0ABW5QAJ1</accession>
<dbReference type="EMBL" id="JBHUMZ010000019">
    <property type="protein sequence ID" value="MFD2638697.1"/>
    <property type="molecule type" value="Genomic_DNA"/>
</dbReference>
<protein>
    <recommendedName>
        <fullName evidence="3">DUF4309 domain-containing protein</fullName>
    </recommendedName>
</protein>
<evidence type="ECO:0008006" key="3">
    <source>
        <dbReference type="Google" id="ProtNLM"/>
    </source>
</evidence>
<comment type="caution">
    <text evidence="1">The sequence shown here is derived from an EMBL/GenBank/DDBJ whole genome shotgun (WGS) entry which is preliminary data.</text>
</comment>